<name>A0A2S9JB16_9HYPH</name>
<dbReference type="SUPFAM" id="SSF53335">
    <property type="entry name" value="S-adenosyl-L-methionine-dependent methyltransferases"/>
    <property type="match status" value="1"/>
</dbReference>
<dbReference type="GO" id="GO:0032259">
    <property type="term" value="P:methylation"/>
    <property type="evidence" value="ECO:0007669"/>
    <property type="project" value="UniProtKB-KW"/>
</dbReference>
<accession>A0A2S9JB16</accession>
<dbReference type="AlphaFoldDB" id="A0A2S9JB16"/>
<dbReference type="Gene3D" id="3.40.50.150">
    <property type="entry name" value="Vaccinia Virus protein VP39"/>
    <property type="match status" value="1"/>
</dbReference>
<evidence type="ECO:0000313" key="5">
    <source>
        <dbReference type="Proteomes" id="UP000238563"/>
    </source>
</evidence>
<protein>
    <submittedName>
        <fullName evidence="4">Methyltransferase</fullName>
    </submittedName>
</protein>
<gene>
    <name evidence="4" type="ORF">C5750_24100</name>
</gene>
<comment type="caution">
    <text evidence="4">The sequence shown here is derived from an EMBL/GenBank/DDBJ whole genome shotgun (WGS) entry which is preliminary data.</text>
</comment>
<keyword evidence="5" id="KW-1185">Reference proteome</keyword>
<dbReference type="CDD" id="cd02440">
    <property type="entry name" value="AdoMet_MTases"/>
    <property type="match status" value="1"/>
</dbReference>
<evidence type="ECO:0000256" key="2">
    <source>
        <dbReference type="ARBA" id="ARBA00022679"/>
    </source>
</evidence>
<sequence length="227" mass="24925">MINFTSSAISSLIDRLFADADAIEEAYDRQMADVPPEVRNADRADYRRFYERLKEQPLAVSRKTGVLLYMLARATGARTIIEFGTSFGISTIHLASALRDNGGGRLIGSEFEPSKVNRARQNIETAGLSDLVEIREGDALETFAHDLPEQIDLVLLDGAKNLYPSVLSLLEGRLRTGALIIADNADASPEYVARVRSVKHGYLSVPFAADVELSLRLTAVGINMIRT</sequence>
<dbReference type="PROSITE" id="PS51682">
    <property type="entry name" value="SAM_OMT_I"/>
    <property type="match status" value="1"/>
</dbReference>
<dbReference type="GO" id="GO:0008171">
    <property type="term" value="F:O-methyltransferase activity"/>
    <property type="evidence" value="ECO:0007669"/>
    <property type="project" value="InterPro"/>
</dbReference>
<dbReference type="InterPro" id="IPR002935">
    <property type="entry name" value="SAM_O-MeTrfase"/>
</dbReference>
<keyword evidence="2 4" id="KW-0808">Transferase</keyword>
<dbReference type="RefSeq" id="WP_105737749.1">
    <property type="nucleotide sequence ID" value="NZ_PVBT01000009.1"/>
</dbReference>
<reference evidence="4 5" key="1">
    <citation type="submission" date="2018-02" db="EMBL/GenBank/DDBJ databases">
        <title>The draft genome of Phyllobacterium myrsinacearum DSM5892.</title>
        <authorList>
            <person name="Li L."/>
            <person name="Liu L."/>
            <person name="Zhang X."/>
            <person name="Wang T."/>
        </authorList>
    </citation>
    <scope>NUCLEOTIDE SEQUENCE [LARGE SCALE GENOMIC DNA]</scope>
    <source>
        <strain evidence="4 5">DSM 5892</strain>
    </source>
</reference>
<organism evidence="4 5">
    <name type="scientific">Phyllobacterium myrsinacearum</name>
    <dbReference type="NCBI Taxonomy" id="28101"/>
    <lineage>
        <taxon>Bacteria</taxon>
        <taxon>Pseudomonadati</taxon>
        <taxon>Pseudomonadota</taxon>
        <taxon>Alphaproteobacteria</taxon>
        <taxon>Hyphomicrobiales</taxon>
        <taxon>Phyllobacteriaceae</taxon>
        <taxon>Phyllobacterium</taxon>
    </lineage>
</organism>
<keyword evidence="1 4" id="KW-0489">Methyltransferase</keyword>
<dbReference type="Proteomes" id="UP000238563">
    <property type="component" value="Unassembled WGS sequence"/>
</dbReference>
<dbReference type="EMBL" id="PVBT01000009">
    <property type="protein sequence ID" value="PRD49990.1"/>
    <property type="molecule type" value="Genomic_DNA"/>
</dbReference>
<proteinExistence type="predicted"/>
<keyword evidence="3" id="KW-0949">S-adenosyl-L-methionine</keyword>
<evidence type="ECO:0000256" key="1">
    <source>
        <dbReference type="ARBA" id="ARBA00022603"/>
    </source>
</evidence>
<dbReference type="InterPro" id="IPR029063">
    <property type="entry name" value="SAM-dependent_MTases_sf"/>
</dbReference>
<dbReference type="OrthoDB" id="9799672at2"/>
<evidence type="ECO:0000256" key="3">
    <source>
        <dbReference type="ARBA" id="ARBA00022691"/>
    </source>
</evidence>
<dbReference type="Pfam" id="PF01596">
    <property type="entry name" value="Methyltransf_3"/>
    <property type="match status" value="1"/>
</dbReference>
<evidence type="ECO:0000313" key="4">
    <source>
        <dbReference type="EMBL" id="PRD49990.1"/>
    </source>
</evidence>
<dbReference type="PANTHER" id="PTHR43167">
    <property type="entry name" value="PUTATIVE (AFU_ORTHOLOGUE AFUA_6G01830)-RELATED"/>
    <property type="match status" value="1"/>
</dbReference>
<dbReference type="PANTHER" id="PTHR43167:SF1">
    <property type="entry name" value="PUTATIVE (AFU_ORTHOLOGUE AFUA_6G01830)-RELATED"/>
    <property type="match status" value="1"/>
</dbReference>